<dbReference type="Proteomes" id="UP000199632">
    <property type="component" value="Unassembled WGS sequence"/>
</dbReference>
<dbReference type="SUPFAM" id="SSF53756">
    <property type="entry name" value="UDP-Glycosyltransferase/glycogen phosphorylase"/>
    <property type="match status" value="1"/>
</dbReference>
<evidence type="ECO:0000313" key="6">
    <source>
        <dbReference type="EMBL" id="SDZ64451.1"/>
    </source>
</evidence>
<reference evidence="7" key="1">
    <citation type="submission" date="2016-10" db="EMBL/GenBank/DDBJ databases">
        <authorList>
            <person name="Varghese N."/>
            <person name="Submissions S."/>
        </authorList>
    </citation>
    <scope>NUCLEOTIDE SEQUENCE [LARGE SCALE GENOMIC DNA]</scope>
    <source>
        <strain evidence="7">DSM 44718</strain>
    </source>
</reference>
<gene>
    <name evidence="6" type="ORF">SAMN05421684_7757</name>
</gene>
<dbReference type="EMBL" id="FNQB01000005">
    <property type="protein sequence ID" value="SDZ64451.1"/>
    <property type="molecule type" value="Genomic_DNA"/>
</dbReference>
<accession>A0A1H3UQY4</accession>
<evidence type="ECO:0000256" key="2">
    <source>
        <dbReference type="ARBA" id="ARBA00022676"/>
    </source>
</evidence>
<evidence type="ECO:0000259" key="5">
    <source>
        <dbReference type="Pfam" id="PF13439"/>
    </source>
</evidence>
<dbReference type="PANTHER" id="PTHR12526:SF640">
    <property type="entry name" value="COLANIC ACID BIOSYNTHESIS GLYCOSYLTRANSFERASE WCAL-RELATED"/>
    <property type="match status" value="1"/>
</dbReference>
<feature type="domain" description="Glycosyltransferase subfamily 4-like N-terminal" evidence="5">
    <location>
        <begin position="23"/>
        <end position="191"/>
    </location>
</feature>
<keyword evidence="7" id="KW-1185">Reference proteome</keyword>
<dbReference type="CDD" id="cd03801">
    <property type="entry name" value="GT4_PimA-like"/>
    <property type="match status" value="1"/>
</dbReference>
<name>A0A1H3UQY4_9ACTN</name>
<dbReference type="STRING" id="137265.SAMN05421684_7757"/>
<organism evidence="6 7">
    <name type="scientific">Asanoa ishikariensis</name>
    <dbReference type="NCBI Taxonomy" id="137265"/>
    <lineage>
        <taxon>Bacteria</taxon>
        <taxon>Bacillati</taxon>
        <taxon>Actinomycetota</taxon>
        <taxon>Actinomycetes</taxon>
        <taxon>Micromonosporales</taxon>
        <taxon>Micromonosporaceae</taxon>
        <taxon>Asanoa</taxon>
    </lineage>
</organism>
<dbReference type="RefSeq" id="WP_090803492.1">
    <property type="nucleotide sequence ID" value="NZ_BOND01000029.1"/>
</dbReference>
<evidence type="ECO:0000256" key="3">
    <source>
        <dbReference type="ARBA" id="ARBA00022679"/>
    </source>
</evidence>
<keyword evidence="3 6" id="KW-0808">Transferase</keyword>
<proteinExistence type="inferred from homology"/>
<dbReference type="PANTHER" id="PTHR12526">
    <property type="entry name" value="GLYCOSYLTRANSFERASE"/>
    <property type="match status" value="1"/>
</dbReference>
<comment type="similarity">
    <text evidence="1">Belongs to the glycosyltransferase group 1 family. Glycosyltransferase 4 subfamily.</text>
</comment>
<dbReference type="InterPro" id="IPR001296">
    <property type="entry name" value="Glyco_trans_1"/>
</dbReference>
<evidence type="ECO:0000259" key="4">
    <source>
        <dbReference type="Pfam" id="PF00534"/>
    </source>
</evidence>
<dbReference type="AlphaFoldDB" id="A0A1H3UQY4"/>
<dbReference type="Pfam" id="PF00534">
    <property type="entry name" value="Glycos_transf_1"/>
    <property type="match status" value="1"/>
</dbReference>
<dbReference type="Pfam" id="PF13439">
    <property type="entry name" value="Glyco_transf_4"/>
    <property type="match status" value="1"/>
</dbReference>
<dbReference type="OrthoDB" id="9806887at2"/>
<sequence>MTDALAPHLVFLNWRDVRHPEGGGSEVYIERMAAELTTRGYRVTLFCQAHGSAPEREVKTDGVAIVRRGGRHTVYLRAAIAYLAGVLGFGPLSRRGFGRPDLIVDVCNGLPFLSPLYSRRPVITLVHHVHREQWPVVFGPMMSRIGWWVESRLAVRVYRHRRYVTVSPTSRRELVELGVDPEMIRVVHNGTPEVSGPPAPRSVNPSLLVLGRLVPHKRIELALRVTALLSPELPGLELVVAGRGWWEDPLRELAADLGIEDRVRFTGFVSDEHKHELLCRSWLSLMPSLKEGWGLTIVEAGAHGTPGVAFQSAGGVADAIVDGETGTLVHDEVDFLRAVRRLLRDPERRAEMGVAAQKYAQQFTWAASGEAFAAVVAEQLRAGATGEPGANPRPHG</sequence>
<dbReference type="InterPro" id="IPR028098">
    <property type="entry name" value="Glyco_trans_4-like_N"/>
</dbReference>
<protein>
    <submittedName>
        <fullName evidence="6">Glycosyltransferase involved in cell wall bisynthesis</fullName>
    </submittedName>
</protein>
<feature type="domain" description="Glycosyl transferase family 1" evidence="4">
    <location>
        <begin position="205"/>
        <end position="358"/>
    </location>
</feature>
<evidence type="ECO:0000256" key="1">
    <source>
        <dbReference type="ARBA" id="ARBA00009481"/>
    </source>
</evidence>
<evidence type="ECO:0000313" key="7">
    <source>
        <dbReference type="Proteomes" id="UP000199632"/>
    </source>
</evidence>
<keyword evidence="2" id="KW-0328">Glycosyltransferase</keyword>
<dbReference type="Gene3D" id="3.40.50.2000">
    <property type="entry name" value="Glycogen Phosphorylase B"/>
    <property type="match status" value="2"/>
</dbReference>
<dbReference type="GO" id="GO:0016757">
    <property type="term" value="F:glycosyltransferase activity"/>
    <property type="evidence" value="ECO:0007669"/>
    <property type="project" value="UniProtKB-KW"/>
</dbReference>